<name>A0A644YNB4_9ZZZZ</name>
<protein>
    <recommendedName>
        <fullName evidence="3">Glycine zipper family protein</fullName>
    </recommendedName>
</protein>
<accession>A0A644YNB4</accession>
<evidence type="ECO:0000313" key="2">
    <source>
        <dbReference type="EMBL" id="MPM30085.1"/>
    </source>
</evidence>
<keyword evidence="1" id="KW-0812">Transmembrane</keyword>
<feature type="transmembrane region" description="Helical" evidence="1">
    <location>
        <begin position="38"/>
        <end position="56"/>
    </location>
</feature>
<organism evidence="2">
    <name type="scientific">bioreactor metagenome</name>
    <dbReference type="NCBI Taxonomy" id="1076179"/>
    <lineage>
        <taxon>unclassified sequences</taxon>
        <taxon>metagenomes</taxon>
        <taxon>ecological metagenomes</taxon>
    </lineage>
</organism>
<feature type="transmembrane region" description="Helical" evidence="1">
    <location>
        <begin position="12"/>
        <end position="32"/>
    </location>
</feature>
<evidence type="ECO:0000256" key="1">
    <source>
        <dbReference type="SAM" id="Phobius"/>
    </source>
</evidence>
<keyword evidence="1" id="KW-0472">Membrane</keyword>
<dbReference type="AlphaFoldDB" id="A0A644YNB4"/>
<keyword evidence="1" id="KW-1133">Transmembrane helix</keyword>
<reference evidence="2" key="1">
    <citation type="submission" date="2019-08" db="EMBL/GenBank/DDBJ databases">
        <authorList>
            <person name="Kucharzyk K."/>
            <person name="Murdoch R.W."/>
            <person name="Higgins S."/>
            <person name="Loffler F."/>
        </authorList>
    </citation>
    <scope>NUCLEOTIDE SEQUENCE</scope>
</reference>
<comment type="caution">
    <text evidence="2">The sequence shown here is derived from an EMBL/GenBank/DDBJ whole genome shotgun (WGS) entry which is preliminary data.</text>
</comment>
<evidence type="ECO:0008006" key="3">
    <source>
        <dbReference type="Google" id="ProtNLM"/>
    </source>
</evidence>
<sequence>MEKLILSDEDYDYLAKGIAIGAGIGIFLGIFIDNIILTFSAGTVIGIIFSIGYSFYKKNKNKNK</sequence>
<dbReference type="EMBL" id="VSSQ01005690">
    <property type="protein sequence ID" value="MPM30085.1"/>
    <property type="molecule type" value="Genomic_DNA"/>
</dbReference>
<gene>
    <name evidence="2" type="ORF">SDC9_76627</name>
</gene>
<proteinExistence type="predicted"/>